<keyword evidence="1" id="KW-0472">Membrane</keyword>
<feature type="transmembrane region" description="Helical" evidence="1">
    <location>
        <begin position="134"/>
        <end position="158"/>
    </location>
</feature>
<accession>A0AAN8M4K7</accession>
<organism evidence="2 3">
    <name type="scientific">Coregonus suidteri</name>
    <dbReference type="NCBI Taxonomy" id="861788"/>
    <lineage>
        <taxon>Eukaryota</taxon>
        <taxon>Metazoa</taxon>
        <taxon>Chordata</taxon>
        <taxon>Craniata</taxon>
        <taxon>Vertebrata</taxon>
        <taxon>Euteleostomi</taxon>
        <taxon>Actinopterygii</taxon>
        <taxon>Neopterygii</taxon>
        <taxon>Teleostei</taxon>
        <taxon>Protacanthopterygii</taxon>
        <taxon>Salmoniformes</taxon>
        <taxon>Salmonidae</taxon>
        <taxon>Coregoninae</taxon>
        <taxon>Coregonus</taxon>
    </lineage>
</organism>
<evidence type="ECO:0000313" key="2">
    <source>
        <dbReference type="EMBL" id="KAK6317246.1"/>
    </source>
</evidence>
<keyword evidence="3" id="KW-1185">Reference proteome</keyword>
<sequence length="162" mass="17761">MLLRQPEQPCLRYKPMALRFESEKTSSDILIKSPYSDAFRTQVSPNYFLTKVGAQSSLPCGGMSSGASYFRVGAQVVCEETNCNRVLPIGSTVRVKYVLVDSNSKTIRSETSWCPTSMSWSSIYEWIGKRSGGMVVITVISSCLLAVLLLLLGAVLLLDGYG</sequence>
<keyword evidence="1" id="KW-0812">Transmembrane</keyword>
<proteinExistence type="predicted"/>
<evidence type="ECO:0000313" key="3">
    <source>
        <dbReference type="Proteomes" id="UP001356427"/>
    </source>
</evidence>
<protein>
    <submittedName>
        <fullName evidence="2">Uncharacterized protein</fullName>
    </submittedName>
</protein>
<dbReference type="PANTHER" id="PTHR15446">
    <property type="entry name" value="UROPLAKIN III"/>
    <property type="match status" value="1"/>
</dbReference>
<dbReference type="GO" id="GO:0016020">
    <property type="term" value="C:membrane"/>
    <property type="evidence" value="ECO:0007669"/>
    <property type="project" value="TreeGrafter"/>
</dbReference>
<dbReference type="Proteomes" id="UP001356427">
    <property type="component" value="Unassembled WGS sequence"/>
</dbReference>
<gene>
    <name evidence="2" type="ORF">J4Q44_G00126460</name>
</gene>
<dbReference type="InterPro" id="IPR024831">
    <property type="entry name" value="Uroplakin-3"/>
</dbReference>
<name>A0AAN8M4K7_9TELE</name>
<dbReference type="AlphaFoldDB" id="A0AAN8M4K7"/>
<reference evidence="2 3" key="1">
    <citation type="submission" date="2021-04" db="EMBL/GenBank/DDBJ databases">
        <authorList>
            <person name="De Guttry C."/>
            <person name="Zahm M."/>
            <person name="Klopp C."/>
            <person name="Cabau C."/>
            <person name="Louis A."/>
            <person name="Berthelot C."/>
            <person name="Parey E."/>
            <person name="Roest Crollius H."/>
            <person name="Montfort J."/>
            <person name="Robinson-Rechavi M."/>
            <person name="Bucao C."/>
            <person name="Bouchez O."/>
            <person name="Gislard M."/>
            <person name="Lluch J."/>
            <person name="Milhes M."/>
            <person name="Lampietro C."/>
            <person name="Lopez Roques C."/>
            <person name="Donnadieu C."/>
            <person name="Braasch I."/>
            <person name="Desvignes T."/>
            <person name="Postlethwait J."/>
            <person name="Bobe J."/>
            <person name="Wedekind C."/>
            <person name="Guiguen Y."/>
        </authorList>
    </citation>
    <scope>NUCLEOTIDE SEQUENCE [LARGE SCALE GENOMIC DNA]</scope>
    <source>
        <strain evidence="2">Cs_M1</strain>
        <tissue evidence="2">Blood</tissue>
    </source>
</reference>
<dbReference type="EMBL" id="JAGTTL010000010">
    <property type="protein sequence ID" value="KAK6317246.1"/>
    <property type="molecule type" value="Genomic_DNA"/>
</dbReference>
<evidence type="ECO:0000256" key="1">
    <source>
        <dbReference type="SAM" id="Phobius"/>
    </source>
</evidence>
<dbReference type="PANTHER" id="PTHR15446:SF2">
    <property type="entry name" value="UROPLAKIN-3B-LIKE PROTEIN 1-RELATED"/>
    <property type="match status" value="1"/>
</dbReference>
<keyword evidence="1" id="KW-1133">Transmembrane helix</keyword>
<comment type="caution">
    <text evidence="2">The sequence shown here is derived from an EMBL/GenBank/DDBJ whole genome shotgun (WGS) entry which is preliminary data.</text>
</comment>